<reference evidence="11" key="1">
    <citation type="journal article" date="2004" name="Enzyme Microb. Technol.">
        <title>Cloning of cellulase genes from Melanocarpus albomyces and their efficientexpression in Trichoderma reesei.</title>
        <authorList>
            <person name="Haakana H."/>
            <person name="Miettinen-Oinonen A."/>
            <person name="Joutsjoki V."/>
            <person name="Mantyla A."/>
            <person name="Suominen P."/>
            <person name="Vehmaanpera J."/>
        </authorList>
    </citation>
    <scope>NUCLEOTIDE SEQUENCE</scope>
</reference>
<dbReference type="SUPFAM" id="SSF49899">
    <property type="entry name" value="Concanavalin A-like lectins/glucanases"/>
    <property type="match status" value="1"/>
</dbReference>
<dbReference type="Pfam" id="PF00840">
    <property type="entry name" value="Glyco_hydro_7"/>
    <property type="match status" value="1"/>
</dbReference>
<dbReference type="InterPro" id="IPR037019">
    <property type="entry name" value="Glyco_hydro_7_sf"/>
</dbReference>
<evidence type="ECO:0000256" key="7">
    <source>
        <dbReference type="ARBA" id="ARBA00023295"/>
    </source>
</evidence>
<evidence type="ECO:0000256" key="6">
    <source>
        <dbReference type="ARBA" id="ARBA00023277"/>
    </source>
</evidence>
<dbReference type="InterPro" id="IPR013320">
    <property type="entry name" value="ConA-like_dom_sf"/>
</dbReference>
<evidence type="ECO:0000256" key="3">
    <source>
        <dbReference type="ARBA" id="ARBA00022801"/>
    </source>
</evidence>
<dbReference type="EMBL" id="AJ515704">
    <property type="protein sequence ID" value="CAD56666.1"/>
    <property type="molecule type" value="Genomic_DNA"/>
</dbReference>
<accession>Q8J0K7</accession>
<name>Q8J0K7_MELAO</name>
<keyword evidence="3 9" id="KW-0378">Hydrolase</keyword>
<dbReference type="GO" id="GO:0030245">
    <property type="term" value="P:cellulose catabolic process"/>
    <property type="evidence" value="ECO:0007669"/>
    <property type="project" value="UniProtKB-KW"/>
</dbReference>
<dbReference type="InterPro" id="IPR001722">
    <property type="entry name" value="Glyco_hydro_7"/>
</dbReference>
<evidence type="ECO:0000256" key="2">
    <source>
        <dbReference type="ARBA" id="ARBA00006044"/>
    </source>
</evidence>
<dbReference type="CAZy" id="GH7">
    <property type="family name" value="Glycoside Hydrolase Family 7"/>
</dbReference>
<comment type="catalytic activity">
    <reaction evidence="1">
        <text>Endohydrolysis of (1-&gt;4)-beta-D-glucosidic linkages in cellulose, lichenin and cereal beta-D-glucans.</text>
        <dbReference type="EC" id="3.2.1.4"/>
    </reaction>
</comment>
<dbReference type="AlphaFoldDB" id="Q8J0K7"/>
<dbReference type="CDD" id="cd07999">
    <property type="entry name" value="GH7_CBH_EG"/>
    <property type="match status" value="1"/>
</dbReference>
<evidence type="ECO:0000256" key="1">
    <source>
        <dbReference type="ARBA" id="ARBA00000966"/>
    </source>
</evidence>
<dbReference type="BRENDA" id="3.2.1.4">
    <property type="organism ID" value="3208"/>
</dbReference>
<evidence type="ECO:0000256" key="10">
    <source>
        <dbReference type="SAM" id="SignalP"/>
    </source>
</evidence>
<evidence type="ECO:0000256" key="4">
    <source>
        <dbReference type="ARBA" id="ARBA00023001"/>
    </source>
</evidence>
<dbReference type="SMR" id="Q8J0K7"/>
<keyword evidence="6" id="KW-0119">Carbohydrate metabolism</keyword>
<dbReference type="Gene3D" id="2.70.100.10">
    <property type="entry name" value="Glycoside hydrolase, family 7, domain"/>
    <property type="match status" value="1"/>
</dbReference>
<dbReference type="EC" id="3.2.1.-" evidence="9"/>
<feature type="signal peptide" evidence="10">
    <location>
        <begin position="1"/>
        <end position="20"/>
    </location>
</feature>
<keyword evidence="4 9" id="KW-0136">Cellulose degradation</keyword>
<protein>
    <recommendedName>
        <fullName evidence="9">Glucanase</fullName>
        <ecNumber evidence="9">3.2.1.-</ecNumber>
    </recommendedName>
</protein>
<dbReference type="PRINTS" id="PR00734">
    <property type="entry name" value="GLHYDRLASE7"/>
</dbReference>
<comment type="similarity">
    <text evidence="2 9">Belongs to the glycosyl hydrolase 7 (cellulase C) family.</text>
</comment>
<keyword evidence="10" id="KW-0732">Signal</keyword>
<dbReference type="PANTHER" id="PTHR33753:SF1">
    <property type="entry name" value="ENDO-BETA-1,4-GLUCANASE CELB"/>
    <property type="match status" value="1"/>
</dbReference>
<keyword evidence="5" id="KW-0325">Glycoprotein</keyword>
<dbReference type="PANTHER" id="PTHR33753">
    <property type="entry name" value="1,4-BETA-D-GLUCAN CELLOBIOHYDROLASE B"/>
    <property type="match status" value="1"/>
</dbReference>
<dbReference type="GO" id="GO:0008810">
    <property type="term" value="F:cellulase activity"/>
    <property type="evidence" value="ECO:0007669"/>
    <property type="project" value="UniProtKB-EC"/>
</dbReference>
<evidence type="ECO:0000313" key="11">
    <source>
        <dbReference type="EMBL" id="CAD56666.1"/>
    </source>
</evidence>
<feature type="chain" id="PRO_5004308760" description="Glucanase" evidence="10">
    <location>
        <begin position="21"/>
        <end position="428"/>
    </location>
</feature>
<evidence type="ECO:0000256" key="8">
    <source>
        <dbReference type="ARBA" id="ARBA00023326"/>
    </source>
</evidence>
<evidence type="ECO:0000256" key="5">
    <source>
        <dbReference type="ARBA" id="ARBA00023180"/>
    </source>
</evidence>
<keyword evidence="8 9" id="KW-0624">Polysaccharide degradation</keyword>
<sequence>MTRNIALLGAASALLGLAHGQKPGETPEVHPQLTTFRCTKADGCQPRTNYIVLDSLSHPVHQVDNDYNCGDWGQKPNATACPDVESCARNCIMEGVPDYSQHGVTTSDTSLRLQQLVDGRLVTPRVYLLDETEHRYEMMHLTGQEFTFEVDATKLPCGMNSALYLSEMDPTGARSELNPGGAYYGTGYCDAQCFVTPFINGIGNIEGKGSCCNEMDIWEANSRATHVAPHTCNQTGLYMCEGAECEYDGVCDKDGCGWNPYRVNITDYYGNSDAFRVDTRRPFTVVTQFPADAEGRLESIHRLYVQDGKVIESYVVDAPGLPRTDSLNDEFCAATGAARYLDLGGTAGMGDAMTRGMVLAMSIWWDESGFMNWLDSGEAGPCLPDEGDPKNIVKVEPSPEVTYSNLRWGEIGSTFEAESDDDGDGDDC</sequence>
<organism evidence="11">
    <name type="scientific">Melanocarpus albomyces</name>
    <name type="common">Myriococcum albomyces</name>
    <dbReference type="NCBI Taxonomy" id="204285"/>
    <lineage>
        <taxon>Eukaryota</taxon>
        <taxon>Fungi</taxon>
        <taxon>Dikarya</taxon>
        <taxon>Ascomycota</taxon>
        <taxon>Pezizomycotina</taxon>
        <taxon>Sordariomycetes</taxon>
        <taxon>Sordariomycetidae</taxon>
        <taxon>Sordariales</taxon>
        <taxon>Chaetomiaceae</taxon>
        <taxon>Melanocarpus</taxon>
    </lineage>
</organism>
<gene>
    <name evidence="11" type="primary">cel7A</name>
</gene>
<evidence type="ECO:0000256" key="9">
    <source>
        <dbReference type="RuleBase" id="RU361164"/>
    </source>
</evidence>
<keyword evidence="7 9" id="KW-0326">Glycosidase</keyword>
<proteinExistence type="inferred from homology"/>